<dbReference type="RefSeq" id="WP_194446895.1">
    <property type="nucleotide sequence ID" value="NZ_CP063849.1"/>
</dbReference>
<feature type="transmembrane region" description="Helical" evidence="2">
    <location>
        <begin position="278"/>
        <end position="298"/>
    </location>
</feature>
<reference evidence="4 5" key="1">
    <citation type="submission" date="2020-10" db="EMBL/GenBank/DDBJ databases">
        <title>Complete genome sequence of Paludibaculum fermentans P105T, a facultatively anaerobic acidobacterium capable of dissimilatory Fe(III) reduction.</title>
        <authorList>
            <person name="Dedysh S.N."/>
            <person name="Beletsky A.V."/>
            <person name="Kulichevskaya I.S."/>
            <person name="Mardanov A.V."/>
            <person name="Ravin N.V."/>
        </authorList>
    </citation>
    <scope>NUCLEOTIDE SEQUENCE [LARGE SCALE GENOMIC DNA]</scope>
    <source>
        <strain evidence="4 5">P105</strain>
    </source>
</reference>
<proteinExistence type="predicted"/>
<accession>A0A7S7SIS2</accession>
<feature type="compositionally biased region" description="Gly residues" evidence="1">
    <location>
        <begin position="255"/>
        <end position="272"/>
    </location>
</feature>
<dbReference type="KEGG" id="pfer:IRI77_20535"/>
<evidence type="ECO:0000313" key="5">
    <source>
        <dbReference type="Proteomes" id="UP000593892"/>
    </source>
</evidence>
<organism evidence="4 5">
    <name type="scientific">Paludibaculum fermentans</name>
    <dbReference type="NCBI Taxonomy" id="1473598"/>
    <lineage>
        <taxon>Bacteria</taxon>
        <taxon>Pseudomonadati</taxon>
        <taxon>Acidobacteriota</taxon>
        <taxon>Terriglobia</taxon>
        <taxon>Bryobacterales</taxon>
        <taxon>Bryobacteraceae</taxon>
        <taxon>Paludibaculum</taxon>
    </lineage>
</organism>
<feature type="region of interest" description="Disordered" evidence="1">
    <location>
        <begin position="227"/>
        <end position="273"/>
    </location>
</feature>
<protein>
    <recommendedName>
        <fullName evidence="6">FecR protein domain-containing protein</fullName>
    </recommendedName>
</protein>
<feature type="signal peptide" evidence="3">
    <location>
        <begin position="1"/>
        <end position="24"/>
    </location>
</feature>
<keyword evidence="3" id="KW-0732">Signal</keyword>
<dbReference type="Proteomes" id="UP000593892">
    <property type="component" value="Chromosome"/>
</dbReference>
<dbReference type="AlphaFoldDB" id="A0A7S7SIS2"/>
<sequence length="300" mass="30262">MTRYNKKFILFAVLSMTFLLTAQAGSNVIGMAVSNGQMQVDRSAVTGNANLVEGSSLKTNADPSRIQLSNGSRATLAANSEAQVFADHLVLQRGSSLVASPSYRLQTNGLIVTGAQAQVALKGGVVNVTAVNGTVSVRSMEGVMLASVKPGTALELTPGSGSNSTSTMTGTLRQESGKFLLKDQVTNLDVELRGSNLKNEIGHAIEVTGKATSTPNRDSQILEVASLNRLEEPGQSGGARPTSGSDGKPEKKPAGGTGGSGSGSGSGSGTGMSHGAKVALIVAVVGGGAGAGIAFATMSR</sequence>
<feature type="chain" id="PRO_5033043968" description="FecR protein domain-containing protein" evidence="3">
    <location>
        <begin position="25"/>
        <end position="300"/>
    </location>
</feature>
<evidence type="ECO:0000256" key="1">
    <source>
        <dbReference type="SAM" id="MobiDB-lite"/>
    </source>
</evidence>
<dbReference type="EMBL" id="CP063849">
    <property type="protein sequence ID" value="QOY85225.1"/>
    <property type="molecule type" value="Genomic_DNA"/>
</dbReference>
<keyword evidence="2" id="KW-1133">Transmembrane helix</keyword>
<name>A0A7S7SIS2_PALFE</name>
<keyword evidence="2" id="KW-0472">Membrane</keyword>
<evidence type="ECO:0000256" key="2">
    <source>
        <dbReference type="SAM" id="Phobius"/>
    </source>
</evidence>
<keyword evidence="5" id="KW-1185">Reference proteome</keyword>
<gene>
    <name evidence="4" type="ORF">IRI77_20535</name>
</gene>
<evidence type="ECO:0000256" key="3">
    <source>
        <dbReference type="SAM" id="SignalP"/>
    </source>
</evidence>
<keyword evidence="2" id="KW-0812">Transmembrane</keyword>
<evidence type="ECO:0000313" key="4">
    <source>
        <dbReference type="EMBL" id="QOY85225.1"/>
    </source>
</evidence>
<evidence type="ECO:0008006" key="6">
    <source>
        <dbReference type="Google" id="ProtNLM"/>
    </source>
</evidence>